<name>A0AAV3R243_LITER</name>
<evidence type="ECO:0000313" key="1">
    <source>
        <dbReference type="EMBL" id="GAA0170399.1"/>
    </source>
</evidence>
<dbReference type="EMBL" id="BAABME010007227">
    <property type="protein sequence ID" value="GAA0170399.1"/>
    <property type="molecule type" value="Genomic_DNA"/>
</dbReference>
<proteinExistence type="predicted"/>
<keyword evidence="2" id="KW-1185">Reference proteome</keyword>
<gene>
    <name evidence="1" type="ORF">LIER_24668</name>
</gene>
<comment type="caution">
    <text evidence="1">The sequence shown here is derived from an EMBL/GenBank/DDBJ whole genome shotgun (WGS) entry which is preliminary data.</text>
</comment>
<dbReference type="AlphaFoldDB" id="A0AAV3R243"/>
<dbReference type="Proteomes" id="UP001454036">
    <property type="component" value="Unassembled WGS sequence"/>
</dbReference>
<sequence>MKSQKGLGQGVAVLGREGGEVVRELRAVVVVVAVAIGSFSGGEGTEMGRGSKSTLFGCVYNNPGDGGSGVLKKKEEEGIF</sequence>
<protein>
    <submittedName>
        <fullName evidence="1">Uncharacterized protein</fullName>
    </submittedName>
</protein>
<reference evidence="1 2" key="1">
    <citation type="submission" date="2024-01" db="EMBL/GenBank/DDBJ databases">
        <title>The complete chloroplast genome sequence of Lithospermum erythrorhizon: insights into the phylogenetic relationship among Boraginaceae species and the maternal lineages of purple gromwells.</title>
        <authorList>
            <person name="Okada T."/>
            <person name="Watanabe K."/>
        </authorList>
    </citation>
    <scope>NUCLEOTIDE SEQUENCE [LARGE SCALE GENOMIC DNA]</scope>
</reference>
<organism evidence="1 2">
    <name type="scientific">Lithospermum erythrorhizon</name>
    <name type="common">Purple gromwell</name>
    <name type="synonym">Lithospermum officinale var. erythrorhizon</name>
    <dbReference type="NCBI Taxonomy" id="34254"/>
    <lineage>
        <taxon>Eukaryota</taxon>
        <taxon>Viridiplantae</taxon>
        <taxon>Streptophyta</taxon>
        <taxon>Embryophyta</taxon>
        <taxon>Tracheophyta</taxon>
        <taxon>Spermatophyta</taxon>
        <taxon>Magnoliopsida</taxon>
        <taxon>eudicotyledons</taxon>
        <taxon>Gunneridae</taxon>
        <taxon>Pentapetalae</taxon>
        <taxon>asterids</taxon>
        <taxon>lamiids</taxon>
        <taxon>Boraginales</taxon>
        <taxon>Boraginaceae</taxon>
        <taxon>Boraginoideae</taxon>
        <taxon>Lithospermeae</taxon>
        <taxon>Lithospermum</taxon>
    </lineage>
</organism>
<evidence type="ECO:0000313" key="2">
    <source>
        <dbReference type="Proteomes" id="UP001454036"/>
    </source>
</evidence>
<accession>A0AAV3R243</accession>